<feature type="transmembrane region" description="Helical" evidence="1">
    <location>
        <begin position="241"/>
        <end position="261"/>
    </location>
</feature>
<dbReference type="InterPro" id="IPR018688">
    <property type="entry name" value="PpoB2-like"/>
</dbReference>
<name>A0ABV6FJ84_9BURK</name>
<evidence type="ECO:0000313" key="3">
    <source>
        <dbReference type="Proteomes" id="UP001589773"/>
    </source>
</evidence>
<protein>
    <submittedName>
        <fullName evidence="2">DUF2182 domain-containing protein</fullName>
    </submittedName>
</protein>
<evidence type="ECO:0000313" key="2">
    <source>
        <dbReference type="EMBL" id="MFC0253379.1"/>
    </source>
</evidence>
<feature type="transmembrane region" description="Helical" evidence="1">
    <location>
        <begin position="208"/>
        <end position="234"/>
    </location>
</feature>
<keyword evidence="1" id="KW-0812">Transmembrane</keyword>
<accession>A0ABV6FJ84</accession>
<gene>
    <name evidence="2" type="ORF">ACFFJK_15885</name>
</gene>
<dbReference type="Proteomes" id="UP001589773">
    <property type="component" value="Unassembled WGS sequence"/>
</dbReference>
<feature type="transmembrane region" description="Helical" evidence="1">
    <location>
        <begin position="12"/>
        <end position="34"/>
    </location>
</feature>
<feature type="transmembrane region" description="Helical" evidence="1">
    <location>
        <begin position="145"/>
        <end position="164"/>
    </location>
</feature>
<feature type="transmembrane region" description="Helical" evidence="1">
    <location>
        <begin position="65"/>
        <end position="94"/>
    </location>
</feature>
<keyword evidence="1" id="KW-0472">Membrane</keyword>
<proteinExistence type="predicted"/>
<keyword evidence="1" id="KW-1133">Transmembrane helix</keyword>
<dbReference type="RefSeq" id="WP_379680416.1">
    <property type="nucleotide sequence ID" value="NZ_JBHLWP010000013.1"/>
</dbReference>
<dbReference type="Pfam" id="PF09948">
    <property type="entry name" value="PpoB2"/>
    <property type="match status" value="1"/>
</dbReference>
<keyword evidence="3" id="KW-1185">Reference proteome</keyword>
<dbReference type="EMBL" id="JBHLWP010000013">
    <property type="protein sequence ID" value="MFC0253379.1"/>
    <property type="molecule type" value="Genomic_DNA"/>
</dbReference>
<sequence>MSLYGVDERLGRPVTLGLAWLALLVCACGAWFAFQGANAPAPLPARDMAGVLPASPFAPLRAGQLVLVFAMWTGLCVALMLPASAGAAFIYLRVARHRAGMRWPRAAAAMFTLGCLLSWTGFAALVTLIHWTLHDAGMLDPSLAIRHPAGAGLALVAAGVYQWTPAKHACLQYCRAPLAGVLADWSPGLAGALWQGAEHGRSCLGCCWLLLLLPLAGGPGNPAVVAAVGMLLLAELRLEEGPLAACVTGLVMVAWGTRLLFP</sequence>
<evidence type="ECO:0000256" key="1">
    <source>
        <dbReference type="SAM" id="Phobius"/>
    </source>
</evidence>
<feature type="transmembrane region" description="Helical" evidence="1">
    <location>
        <begin position="106"/>
        <end position="133"/>
    </location>
</feature>
<reference evidence="2 3" key="1">
    <citation type="submission" date="2024-09" db="EMBL/GenBank/DDBJ databases">
        <authorList>
            <person name="Sun Q."/>
            <person name="Mori K."/>
        </authorList>
    </citation>
    <scope>NUCLEOTIDE SEQUENCE [LARGE SCALE GENOMIC DNA]</scope>
    <source>
        <strain evidence="2 3">CCM 7792</strain>
    </source>
</reference>
<organism evidence="2 3">
    <name type="scientific">Massilia consociata</name>
    <dbReference type="NCBI Taxonomy" id="760117"/>
    <lineage>
        <taxon>Bacteria</taxon>
        <taxon>Pseudomonadati</taxon>
        <taxon>Pseudomonadota</taxon>
        <taxon>Betaproteobacteria</taxon>
        <taxon>Burkholderiales</taxon>
        <taxon>Oxalobacteraceae</taxon>
        <taxon>Telluria group</taxon>
        <taxon>Massilia</taxon>
    </lineage>
</organism>
<comment type="caution">
    <text evidence="2">The sequence shown here is derived from an EMBL/GenBank/DDBJ whole genome shotgun (WGS) entry which is preliminary data.</text>
</comment>